<feature type="transmembrane region" description="Helical" evidence="1">
    <location>
        <begin position="57"/>
        <end position="85"/>
    </location>
</feature>
<dbReference type="InterPro" id="IPR010397">
    <property type="entry name" value="DUF996"/>
</dbReference>
<keyword evidence="1" id="KW-1133">Transmembrane helix</keyword>
<comment type="caution">
    <text evidence="2">The sequence shown here is derived from an EMBL/GenBank/DDBJ whole genome shotgun (WGS) entry which is preliminary data.</text>
</comment>
<organism evidence="2 3">
    <name type="scientific">Marinilabilia rubra</name>
    <dbReference type="NCBI Taxonomy" id="2162893"/>
    <lineage>
        <taxon>Bacteria</taxon>
        <taxon>Pseudomonadati</taxon>
        <taxon>Bacteroidota</taxon>
        <taxon>Bacteroidia</taxon>
        <taxon>Marinilabiliales</taxon>
        <taxon>Marinilabiliaceae</taxon>
        <taxon>Marinilabilia</taxon>
    </lineage>
</organism>
<dbReference type="Proteomes" id="UP000244956">
    <property type="component" value="Unassembled WGS sequence"/>
</dbReference>
<keyword evidence="3" id="KW-1185">Reference proteome</keyword>
<protein>
    <recommendedName>
        <fullName evidence="4">DUF996 domain-containing protein</fullName>
    </recommendedName>
</protein>
<keyword evidence="1" id="KW-0472">Membrane</keyword>
<feature type="transmembrane region" description="Helical" evidence="1">
    <location>
        <begin position="12"/>
        <end position="37"/>
    </location>
</feature>
<keyword evidence="1" id="KW-0812">Transmembrane</keyword>
<evidence type="ECO:0008006" key="4">
    <source>
        <dbReference type="Google" id="ProtNLM"/>
    </source>
</evidence>
<gene>
    <name evidence="2" type="ORF">DDZ16_18870</name>
</gene>
<dbReference type="AlphaFoldDB" id="A0A2U2B415"/>
<feature type="transmembrane region" description="Helical" evidence="1">
    <location>
        <begin position="105"/>
        <end position="126"/>
    </location>
</feature>
<dbReference type="OrthoDB" id="1122736at2"/>
<reference evidence="2 3" key="1">
    <citation type="submission" date="2018-05" db="EMBL/GenBank/DDBJ databases">
        <title>Marinilabilia rubrum sp. nov., isolated from saltern sediment.</title>
        <authorList>
            <person name="Zhang R."/>
        </authorList>
    </citation>
    <scope>NUCLEOTIDE SEQUENCE [LARGE SCALE GENOMIC DNA]</scope>
    <source>
        <strain evidence="2 3">WTE16</strain>
    </source>
</reference>
<feature type="transmembrane region" description="Helical" evidence="1">
    <location>
        <begin position="147"/>
        <end position="180"/>
    </location>
</feature>
<accession>A0A2U2B415</accession>
<evidence type="ECO:0000256" key="1">
    <source>
        <dbReference type="SAM" id="Phobius"/>
    </source>
</evidence>
<sequence>MKKQAINLGRIGILLPLAFFIPFLNAFAGIASLILILMSQNYFSKLYGKPEIFKKSLMGAIIPIVANFVGGIIIAIAVGSAIFSISSGSGETPDVTQIVSLIFESGVAILGFIIILAGSIVGYYFFFQALKILAEESGVKQFRIAGLLYFIGAIGIIVFFLGSLVMIAGWIVHIVAYFSIHADENPIEEAV</sequence>
<evidence type="ECO:0000313" key="3">
    <source>
        <dbReference type="Proteomes" id="UP000244956"/>
    </source>
</evidence>
<proteinExistence type="predicted"/>
<dbReference type="EMBL" id="QEWP01000025">
    <property type="protein sequence ID" value="PWD97784.1"/>
    <property type="molecule type" value="Genomic_DNA"/>
</dbReference>
<evidence type="ECO:0000313" key="2">
    <source>
        <dbReference type="EMBL" id="PWD97784.1"/>
    </source>
</evidence>
<name>A0A2U2B415_9BACT</name>
<dbReference type="Pfam" id="PF06195">
    <property type="entry name" value="DUF996"/>
    <property type="match status" value="1"/>
</dbReference>
<dbReference type="RefSeq" id="WP_109266039.1">
    <property type="nucleotide sequence ID" value="NZ_QEWP01000025.1"/>
</dbReference>